<reference evidence="2 3" key="1">
    <citation type="journal article" date="2022" name="Nat. Genet.">
        <title>Improved pea reference genome and pan-genome highlight genomic features and evolutionary characteristics.</title>
        <authorList>
            <person name="Yang T."/>
            <person name="Liu R."/>
            <person name="Luo Y."/>
            <person name="Hu S."/>
            <person name="Wang D."/>
            <person name="Wang C."/>
            <person name="Pandey M.K."/>
            <person name="Ge S."/>
            <person name="Xu Q."/>
            <person name="Li N."/>
            <person name="Li G."/>
            <person name="Huang Y."/>
            <person name="Saxena R.K."/>
            <person name="Ji Y."/>
            <person name="Li M."/>
            <person name="Yan X."/>
            <person name="He Y."/>
            <person name="Liu Y."/>
            <person name="Wang X."/>
            <person name="Xiang C."/>
            <person name="Varshney R.K."/>
            <person name="Ding H."/>
            <person name="Gao S."/>
            <person name="Zong X."/>
        </authorList>
    </citation>
    <scope>NUCLEOTIDE SEQUENCE [LARGE SCALE GENOMIC DNA]</scope>
    <source>
        <strain evidence="2 3">cv. Zhongwan 6</strain>
    </source>
</reference>
<feature type="compositionally biased region" description="Acidic residues" evidence="1">
    <location>
        <begin position="13"/>
        <end position="22"/>
    </location>
</feature>
<proteinExistence type="predicted"/>
<dbReference type="PANTHER" id="PTHR31860">
    <property type="entry name" value="HEAT-INDUCIBLE TRANSCRIPTION REPRESSOR (DUF639)-RELATED"/>
    <property type="match status" value="1"/>
</dbReference>
<evidence type="ECO:0000256" key="1">
    <source>
        <dbReference type="SAM" id="MobiDB-lite"/>
    </source>
</evidence>
<feature type="region of interest" description="Disordered" evidence="1">
    <location>
        <begin position="1"/>
        <end position="27"/>
    </location>
</feature>
<organism evidence="2 3">
    <name type="scientific">Pisum sativum</name>
    <name type="common">Garden pea</name>
    <name type="synonym">Lathyrus oleraceus</name>
    <dbReference type="NCBI Taxonomy" id="3888"/>
    <lineage>
        <taxon>Eukaryota</taxon>
        <taxon>Viridiplantae</taxon>
        <taxon>Streptophyta</taxon>
        <taxon>Embryophyta</taxon>
        <taxon>Tracheophyta</taxon>
        <taxon>Spermatophyta</taxon>
        <taxon>Magnoliopsida</taxon>
        <taxon>eudicotyledons</taxon>
        <taxon>Gunneridae</taxon>
        <taxon>Pentapetalae</taxon>
        <taxon>rosids</taxon>
        <taxon>fabids</taxon>
        <taxon>Fabales</taxon>
        <taxon>Fabaceae</taxon>
        <taxon>Papilionoideae</taxon>
        <taxon>50 kb inversion clade</taxon>
        <taxon>NPAAA clade</taxon>
        <taxon>Hologalegina</taxon>
        <taxon>IRL clade</taxon>
        <taxon>Fabeae</taxon>
        <taxon>Lathyrus</taxon>
    </lineage>
</organism>
<dbReference type="Proteomes" id="UP001058974">
    <property type="component" value="Chromosome 6"/>
</dbReference>
<dbReference type="EMBL" id="JAMSHJ010000006">
    <property type="protein sequence ID" value="KAI5401838.1"/>
    <property type="molecule type" value="Genomic_DNA"/>
</dbReference>
<evidence type="ECO:0000313" key="3">
    <source>
        <dbReference type="Proteomes" id="UP001058974"/>
    </source>
</evidence>
<dbReference type="PANTHER" id="PTHR31860:SF4">
    <property type="entry name" value="OS02G0637800 PROTEIN"/>
    <property type="match status" value="1"/>
</dbReference>
<comment type="caution">
    <text evidence="2">The sequence shown here is derived from an EMBL/GenBank/DDBJ whole genome shotgun (WGS) entry which is preliminary data.</text>
</comment>
<evidence type="ECO:0000313" key="2">
    <source>
        <dbReference type="EMBL" id="KAI5401838.1"/>
    </source>
</evidence>
<accession>A0A9D4WHZ3</accession>
<name>A0A9D4WHZ3_PEA</name>
<dbReference type="AlphaFoldDB" id="A0A9D4WHZ3"/>
<dbReference type="Gramene" id="Psat06G0634300-T4">
    <property type="protein sequence ID" value="KAI5401838.1"/>
    <property type="gene ID" value="KIW84_066343"/>
</dbReference>
<protein>
    <submittedName>
        <fullName evidence="2">Uncharacterized protein</fullName>
    </submittedName>
</protein>
<keyword evidence="3" id="KW-1185">Reference proteome</keyword>
<gene>
    <name evidence="2" type="ORF">KIW84_066343</name>
</gene>
<sequence>MKTKSTELNQFPEEMESEEENDDHNSSNKIMINNNNNNGNKLAMWETILRNHRDSLKSLFHRKPDIAAADDAVNSPKPIPQLSLIANSVVSRCSKILGVSTGELQHAFDSELPLGVKELLTYARNLVEFCSFKALQKLSRNSDYLSDAAFRRLAFDAMLAWEAPSVHTEQLTGETPTSKDETAVDEDDASLFYSSSTNMALQVDDKKTVGLEAFSRIAPVCVLIADIITVHNLFDALTKTSGRRLHFLVYDKYIRSLDKIVKNSKNALSSSSVGNLQLAEDEIVLDVDGTIPTQPVLQHIGIAAWPGRLTLTNYALYFESLGVGVYEKAVRYDLSADLKQVIKPDLTGPLGARLFDKAVMYKSTSVACLL</sequence>